<keyword evidence="6" id="KW-1185">Reference proteome</keyword>
<dbReference type="AlphaFoldDB" id="A0A0D3KIS6"/>
<proteinExistence type="predicted"/>
<dbReference type="HOGENOM" id="CLU_1182034_0_0_1"/>
<dbReference type="InterPro" id="IPR013906">
    <property type="entry name" value="eIF3j"/>
</dbReference>
<dbReference type="PANTHER" id="PTHR21681:SF0">
    <property type="entry name" value="EUKARYOTIC TRANSLATION INITIATION FACTOR 3 SUBUNIT J"/>
    <property type="match status" value="1"/>
</dbReference>
<protein>
    <recommendedName>
        <fullName evidence="7">Eukaryotic translation initiation factor 3 30 kDa subunit</fullName>
    </recommendedName>
</protein>
<evidence type="ECO:0000256" key="4">
    <source>
        <dbReference type="SAM" id="MobiDB-lite"/>
    </source>
</evidence>
<feature type="compositionally biased region" description="Low complexity" evidence="4">
    <location>
        <begin position="41"/>
        <end position="51"/>
    </location>
</feature>
<dbReference type="Gene3D" id="1.10.246.60">
    <property type="entry name" value="Eukaryotic translation initiation factor 3 like domains"/>
    <property type="match status" value="1"/>
</dbReference>
<dbReference type="PANTHER" id="PTHR21681">
    <property type="entry name" value="EUKARYOTIC TRANSLATION INITIATION FACTOR 3 SUBUNIT J"/>
    <property type="match status" value="1"/>
</dbReference>
<dbReference type="KEGG" id="ehx:EMIHUDRAFT_110744"/>
<evidence type="ECO:0008006" key="7">
    <source>
        <dbReference type="Google" id="ProtNLM"/>
    </source>
</evidence>
<dbReference type="InterPro" id="IPR023194">
    <property type="entry name" value="eIF3-like_dom_sf"/>
</dbReference>
<keyword evidence="2" id="KW-0396">Initiation factor</keyword>
<feature type="compositionally biased region" description="Basic and acidic residues" evidence="4">
    <location>
        <begin position="52"/>
        <end position="84"/>
    </location>
</feature>
<dbReference type="Pfam" id="PF08597">
    <property type="entry name" value="eIF3_subunit"/>
    <property type="match status" value="1"/>
</dbReference>
<dbReference type="GeneID" id="17280932"/>
<evidence type="ECO:0000313" key="5">
    <source>
        <dbReference type="EnsemblProtists" id="EOD35661"/>
    </source>
</evidence>
<feature type="compositionally biased region" description="Pro residues" evidence="4">
    <location>
        <begin position="133"/>
        <end position="145"/>
    </location>
</feature>
<feature type="region of interest" description="Disordered" evidence="4">
    <location>
        <begin position="1"/>
        <end position="102"/>
    </location>
</feature>
<dbReference type="GO" id="GO:0005852">
    <property type="term" value="C:eukaryotic translation initiation factor 3 complex"/>
    <property type="evidence" value="ECO:0007669"/>
    <property type="project" value="InterPro"/>
</dbReference>
<feature type="region of interest" description="Disordered" evidence="4">
    <location>
        <begin position="127"/>
        <end position="167"/>
    </location>
</feature>
<dbReference type="GO" id="GO:0003743">
    <property type="term" value="F:translation initiation factor activity"/>
    <property type="evidence" value="ECO:0007669"/>
    <property type="project" value="UniProtKB-KW"/>
</dbReference>
<feature type="compositionally biased region" description="Low complexity" evidence="4">
    <location>
        <begin position="146"/>
        <end position="156"/>
    </location>
</feature>
<dbReference type="Proteomes" id="UP000013827">
    <property type="component" value="Unassembled WGS sequence"/>
</dbReference>
<sequence length="286" mass="30638">MAWDDSEDDWEAADLSLPQKGEEDKAEWSDEEAHDPDKAEPASVPVAAPRAAPREKTELEKKIEAREAREAEEAARMAALRERAGVSTEIDPSLTGEARERALRKLQQEASDFDNAAAAFGLDMAETSVGTPAPAPAPAAKPPNKPAAAKPAAAKPSEAVRPAPKVGDLGADFVAKSEKDYEKLAESLAERLRPYEGKTGHMSVLKCLLRKAAAGMSTDEAKELSTFASVLYNDKVKADRDKDKKGKKTKGKIKIAMGKDVDNDFGGLEGDGGGGGWRANDDFDFM</sequence>
<name>A0A0D3KIS6_EMIH1</name>
<dbReference type="STRING" id="2903.R1FJC8"/>
<reference evidence="5" key="2">
    <citation type="submission" date="2024-10" db="UniProtKB">
        <authorList>
            <consortium name="EnsemblProtists"/>
        </authorList>
    </citation>
    <scope>IDENTIFICATION</scope>
</reference>
<accession>A0A0D3KIS6</accession>
<organism evidence="5 6">
    <name type="scientific">Emiliania huxleyi (strain CCMP1516)</name>
    <dbReference type="NCBI Taxonomy" id="280463"/>
    <lineage>
        <taxon>Eukaryota</taxon>
        <taxon>Haptista</taxon>
        <taxon>Haptophyta</taxon>
        <taxon>Prymnesiophyceae</taxon>
        <taxon>Isochrysidales</taxon>
        <taxon>Noelaerhabdaceae</taxon>
        <taxon>Emiliania</taxon>
    </lineage>
</organism>
<evidence type="ECO:0000313" key="6">
    <source>
        <dbReference type="Proteomes" id="UP000013827"/>
    </source>
</evidence>
<evidence type="ECO:0000256" key="3">
    <source>
        <dbReference type="ARBA" id="ARBA00022917"/>
    </source>
</evidence>
<dbReference type="RefSeq" id="XP_005788090.1">
    <property type="nucleotide sequence ID" value="XM_005788033.1"/>
</dbReference>
<keyword evidence="3" id="KW-0648">Protein biosynthesis</keyword>
<evidence type="ECO:0000256" key="2">
    <source>
        <dbReference type="ARBA" id="ARBA00022540"/>
    </source>
</evidence>
<keyword evidence="1" id="KW-0963">Cytoplasm</keyword>
<dbReference type="PaxDb" id="2903-EOD35661"/>
<feature type="compositionally biased region" description="Acidic residues" evidence="4">
    <location>
        <begin position="1"/>
        <end position="12"/>
    </location>
</feature>
<reference evidence="6" key="1">
    <citation type="journal article" date="2013" name="Nature">
        <title>Pan genome of the phytoplankton Emiliania underpins its global distribution.</title>
        <authorList>
            <person name="Read B.A."/>
            <person name="Kegel J."/>
            <person name="Klute M.J."/>
            <person name="Kuo A."/>
            <person name="Lefebvre S.C."/>
            <person name="Maumus F."/>
            <person name="Mayer C."/>
            <person name="Miller J."/>
            <person name="Monier A."/>
            <person name="Salamov A."/>
            <person name="Young J."/>
            <person name="Aguilar M."/>
            <person name="Claverie J.M."/>
            <person name="Frickenhaus S."/>
            <person name="Gonzalez K."/>
            <person name="Herman E.K."/>
            <person name="Lin Y.C."/>
            <person name="Napier J."/>
            <person name="Ogata H."/>
            <person name="Sarno A.F."/>
            <person name="Shmutz J."/>
            <person name="Schroeder D."/>
            <person name="de Vargas C."/>
            <person name="Verret F."/>
            <person name="von Dassow P."/>
            <person name="Valentin K."/>
            <person name="Van de Peer Y."/>
            <person name="Wheeler G."/>
            <person name="Dacks J.B."/>
            <person name="Delwiche C.F."/>
            <person name="Dyhrman S.T."/>
            <person name="Glockner G."/>
            <person name="John U."/>
            <person name="Richards T."/>
            <person name="Worden A.Z."/>
            <person name="Zhang X."/>
            <person name="Grigoriev I.V."/>
            <person name="Allen A.E."/>
            <person name="Bidle K."/>
            <person name="Borodovsky M."/>
            <person name="Bowler C."/>
            <person name="Brownlee C."/>
            <person name="Cock J.M."/>
            <person name="Elias M."/>
            <person name="Gladyshev V.N."/>
            <person name="Groth M."/>
            <person name="Guda C."/>
            <person name="Hadaegh A."/>
            <person name="Iglesias-Rodriguez M.D."/>
            <person name="Jenkins J."/>
            <person name="Jones B.M."/>
            <person name="Lawson T."/>
            <person name="Leese F."/>
            <person name="Lindquist E."/>
            <person name="Lobanov A."/>
            <person name="Lomsadze A."/>
            <person name="Malik S.B."/>
            <person name="Marsh M.E."/>
            <person name="Mackinder L."/>
            <person name="Mock T."/>
            <person name="Mueller-Roeber B."/>
            <person name="Pagarete A."/>
            <person name="Parker M."/>
            <person name="Probert I."/>
            <person name="Quesneville H."/>
            <person name="Raines C."/>
            <person name="Rensing S.A."/>
            <person name="Riano-Pachon D.M."/>
            <person name="Richier S."/>
            <person name="Rokitta S."/>
            <person name="Shiraiwa Y."/>
            <person name="Soanes D.M."/>
            <person name="van der Giezen M."/>
            <person name="Wahlund T.M."/>
            <person name="Williams B."/>
            <person name="Wilson W."/>
            <person name="Wolfe G."/>
            <person name="Wurch L.L."/>
        </authorList>
    </citation>
    <scope>NUCLEOTIDE SEQUENCE</scope>
</reference>
<dbReference type="EnsemblProtists" id="EOD35661">
    <property type="protein sequence ID" value="EOD35661"/>
    <property type="gene ID" value="EMIHUDRAFT_110744"/>
</dbReference>
<evidence type="ECO:0000256" key="1">
    <source>
        <dbReference type="ARBA" id="ARBA00022490"/>
    </source>
</evidence>